<accession>A0AA41XAJ8</accession>
<dbReference type="SUPFAM" id="SSF49373">
    <property type="entry name" value="Invasin/intimin cell-adhesion fragments"/>
    <property type="match status" value="1"/>
</dbReference>
<dbReference type="Proteomes" id="UP001156102">
    <property type="component" value="Unassembled WGS sequence"/>
</dbReference>
<feature type="domain" description="BIG2" evidence="2">
    <location>
        <begin position="1056"/>
        <end position="1132"/>
    </location>
</feature>
<feature type="domain" description="BIG2" evidence="2">
    <location>
        <begin position="1237"/>
        <end position="1318"/>
    </location>
</feature>
<dbReference type="RefSeq" id="WP_254758400.1">
    <property type="nucleotide sequence ID" value="NZ_JANCLT010000003.1"/>
</dbReference>
<evidence type="ECO:0000259" key="2">
    <source>
        <dbReference type="SMART" id="SM00635"/>
    </source>
</evidence>
<proteinExistence type="predicted"/>
<evidence type="ECO:0000256" key="1">
    <source>
        <dbReference type="SAM" id="SignalP"/>
    </source>
</evidence>
<reference evidence="3" key="1">
    <citation type="submission" date="2022-07" db="EMBL/GenBank/DDBJ databases">
        <authorList>
            <person name="Li W.-J."/>
            <person name="Deng Q.-Q."/>
        </authorList>
    </citation>
    <scope>NUCLEOTIDE SEQUENCE</scope>
    <source>
        <strain evidence="3">SYSU M60031</strain>
    </source>
</reference>
<evidence type="ECO:0000313" key="4">
    <source>
        <dbReference type="Proteomes" id="UP001156102"/>
    </source>
</evidence>
<keyword evidence="4" id="KW-1185">Reference proteome</keyword>
<name>A0AA41XAJ8_9BACI</name>
<sequence>MRKYTGIIAALLLLFSLLMPPGGMAGAETVPKLRILEINDTGAASTLSGVLDSTKYEITVMPIKLFNASREELDGRYDAIYFAAGQYATAVPTLDPNPYSSDPNKINTSLNRVAENKTQTKMNDLTPLKADQIRKYYIEKGLPVIVNEAVLQQADNNLLTPDRKSVAKRFFSAYKTTPNPNVVFIKSASAFPALSLQRPRLIMKSKPVSYEDNHTDYYKPGDYLSFAFSLASGNALSTTANLYMDTNFNGAFEPAERIASYPLSTLKPDSGVYSMSYQMPRGFSSTVTWKLELSNNKDQKDYETGVFRFKDQPVNIRVLQVTSDKNYTGSLLKTLNTIITNGGNTIRNDDYNISIDVTDMDTFNGCITAGKACYKDLSTGAYNMVMFGFQDEYGALTAGKLVNPDAIAAVRRFVQTGQSVFLTHDTLYRPYQPNKAPYAQDTNVWFTMLGEYAGQTYPLPVMGDYSTAAAGDKQKRPGMYFLETNIGRFARVPVTNTKRINKGLITLYPYTLGSNVSVATTHSQYFALDLNDPAVTPWYNLEGGASLDSNDSYNHYYIYSRKNVTYTGAGHTNTTFTAQEQQLFVNTMFTAFVGANHAPLITVYAPQNNDTISTTQKVNVSFKVEDLDAKDRNLQTSVYFNNQLVYTNTGVTSGETINQLLSHNMTASGPLTVRIEASDAAGAKTVQTIVLNVQKPATNLVATRTLSAKDIVAVNTPVTVRYDVKPLAIQSLRPLVLSQATADLLKQLKTTTVGYSSFAAPNVGFLQFGNSPDQDIQTGYPQPVSGADVPAMNWASGMDVYIKSLQSYVNAKGSVEMTVPVVSSINTAQTPVAPSSFAKLRFDAVPGTSNVKVTYLGLAEDSFTPITSTKFEEVFPPQMDVQIPAAWSNVLSKSGDLASGYKVTGDFGAIQKGASGYPLPDIKFELQVIPLQKGQYTFGQSQLQYTDSTTNKVKFEDISLTAKNPLAGVDAQDVMSLNTASTPQKILLGFKPATAMDEGIIQSIAWSDESKNGVISVDGDGVVTPLKQGKATVKVKVTDIFGNVKEDTTTVLVRIPVLSISALSEVTLNVGDTASLGITVNPPEARDTLEWTVDKLETISFNRDSGTVTGLRAGTVIVTLIGYDASGQPVQKQVKVTVKNMVRSIALNPPALDLTEGESYVYGRSAVVVLPEDTAGAPLLWTSDAGAYVSASGNSSGGTIAALKSTNGSYVQVRVTAQDGSGVQGIIKVLVKPRYVPLDGFYFSPGTMTVEKGSQVDLSKLLVFTPANATNKKVIWSQSSDTRFVAVNTSTGVMTAAAKGYATITATAADGNKKATITIQVVEPGTGTTNPAVRDTPLFRW</sequence>
<evidence type="ECO:0000313" key="3">
    <source>
        <dbReference type="EMBL" id="MCP8968491.1"/>
    </source>
</evidence>
<organism evidence="3 4">
    <name type="scientific">Ectobacillus ponti</name>
    <dbReference type="NCBI Taxonomy" id="2961894"/>
    <lineage>
        <taxon>Bacteria</taxon>
        <taxon>Bacillati</taxon>
        <taxon>Bacillota</taxon>
        <taxon>Bacilli</taxon>
        <taxon>Bacillales</taxon>
        <taxon>Bacillaceae</taxon>
        <taxon>Ectobacillus</taxon>
    </lineage>
</organism>
<dbReference type="SMART" id="SM00635">
    <property type="entry name" value="BID_2"/>
    <property type="match status" value="3"/>
</dbReference>
<feature type="signal peptide" evidence="1">
    <location>
        <begin position="1"/>
        <end position="25"/>
    </location>
</feature>
<gene>
    <name evidence="3" type="ORF">NK662_08030</name>
</gene>
<dbReference type="InterPro" id="IPR008964">
    <property type="entry name" value="Invasin/intimin_cell_adhesion"/>
</dbReference>
<feature type="chain" id="PRO_5041449725" evidence="1">
    <location>
        <begin position="26"/>
        <end position="1341"/>
    </location>
</feature>
<dbReference type="Pfam" id="PF02368">
    <property type="entry name" value="Big_2"/>
    <property type="match status" value="1"/>
</dbReference>
<keyword evidence="1" id="KW-0732">Signal</keyword>
<dbReference type="InterPro" id="IPR003343">
    <property type="entry name" value="Big_2"/>
</dbReference>
<dbReference type="Gene3D" id="2.60.40.1080">
    <property type="match status" value="3"/>
</dbReference>
<comment type="caution">
    <text evidence="3">The sequence shown here is derived from an EMBL/GenBank/DDBJ whole genome shotgun (WGS) entry which is preliminary data.</text>
</comment>
<dbReference type="EMBL" id="JANCLT010000003">
    <property type="protein sequence ID" value="MCP8968491.1"/>
    <property type="molecule type" value="Genomic_DNA"/>
</dbReference>
<protein>
    <submittedName>
        <fullName evidence="3">DUF5057 domain-containing protein</fullName>
    </submittedName>
</protein>
<feature type="domain" description="BIG2" evidence="2">
    <location>
        <begin position="962"/>
        <end position="1046"/>
    </location>
</feature>